<evidence type="ECO:0000256" key="5">
    <source>
        <dbReference type="ARBA" id="ARBA00022692"/>
    </source>
</evidence>
<keyword evidence="2" id="KW-1003">Cell membrane</keyword>
<dbReference type="CDD" id="cd06225">
    <property type="entry name" value="HAMP"/>
    <property type="match status" value="1"/>
</dbReference>
<keyword evidence="6 11" id="KW-0418">Kinase</keyword>
<dbReference type="SMART" id="SM00304">
    <property type="entry name" value="HAMP"/>
    <property type="match status" value="1"/>
</dbReference>
<dbReference type="SUPFAM" id="SSF158472">
    <property type="entry name" value="HAMP domain-like"/>
    <property type="match status" value="1"/>
</dbReference>
<dbReference type="EC" id="2.7.13.3" evidence="11"/>
<feature type="transmembrane region" description="Helical" evidence="9">
    <location>
        <begin position="20"/>
        <end position="39"/>
    </location>
</feature>
<dbReference type="GO" id="GO:0004673">
    <property type="term" value="F:protein histidine kinase activity"/>
    <property type="evidence" value="ECO:0007669"/>
    <property type="project" value="UniProtKB-EC"/>
</dbReference>
<evidence type="ECO:0000256" key="4">
    <source>
        <dbReference type="ARBA" id="ARBA00022679"/>
    </source>
</evidence>
<evidence type="ECO:0000256" key="1">
    <source>
        <dbReference type="ARBA" id="ARBA00004651"/>
    </source>
</evidence>
<dbReference type="Pfam" id="PF00672">
    <property type="entry name" value="HAMP"/>
    <property type="match status" value="1"/>
</dbReference>
<dbReference type="Gene3D" id="3.30.450.20">
    <property type="entry name" value="PAS domain"/>
    <property type="match status" value="2"/>
</dbReference>
<gene>
    <name evidence="11" type="ORF">ACFPOF_12160</name>
</gene>
<evidence type="ECO:0000259" key="10">
    <source>
        <dbReference type="PROSITE" id="PS50885"/>
    </source>
</evidence>
<dbReference type="SUPFAM" id="SSF55874">
    <property type="entry name" value="ATPase domain of HSP90 chaperone/DNA topoisomerase II/histidine kinase"/>
    <property type="match status" value="1"/>
</dbReference>
<keyword evidence="7 9" id="KW-1133">Transmembrane helix</keyword>
<evidence type="ECO:0000256" key="2">
    <source>
        <dbReference type="ARBA" id="ARBA00022475"/>
    </source>
</evidence>
<comment type="subcellular location">
    <subcellularLocation>
        <location evidence="1">Cell membrane</location>
        <topology evidence="1">Multi-pass membrane protein</topology>
    </subcellularLocation>
</comment>
<dbReference type="Proteomes" id="UP001596113">
    <property type="component" value="Unassembled WGS sequence"/>
</dbReference>
<feature type="transmembrane region" description="Helical" evidence="9">
    <location>
        <begin position="301"/>
        <end position="324"/>
    </location>
</feature>
<proteinExistence type="predicted"/>
<evidence type="ECO:0000256" key="6">
    <source>
        <dbReference type="ARBA" id="ARBA00022777"/>
    </source>
</evidence>
<evidence type="ECO:0000313" key="12">
    <source>
        <dbReference type="Proteomes" id="UP001596113"/>
    </source>
</evidence>
<dbReference type="Pfam" id="PF02518">
    <property type="entry name" value="HATPase_c"/>
    <property type="match status" value="1"/>
</dbReference>
<comment type="caution">
    <text evidence="11">The sequence shown here is derived from an EMBL/GenBank/DDBJ whole genome shotgun (WGS) entry which is preliminary data.</text>
</comment>
<feature type="domain" description="HAMP" evidence="10">
    <location>
        <begin position="321"/>
        <end position="373"/>
    </location>
</feature>
<dbReference type="Pfam" id="PF02743">
    <property type="entry name" value="dCache_1"/>
    <property type="match status" value="1"/>
</dbReference>
<keyword evidence="3" id="KW-0597">Phosphoprotein</keyword>
<dbReference type="PANTHER" id="PTHR34220:SF7">
    <property type="entry name" value="SENSOR HISTIDINE KINASE YPDA"/>
    <property type="match status" value="1"/>
</dbReference>
<dbReference type="InterPro" id="IPR033479">
    <property type="entry name" value="dCache_1"/>
</dbReference>
<keyword evidence="8 9" id="KW-0472">Membrane</keyword>
<reference evidence="12" key="1">
    <citation type="journal article" date="2019" name="Int. J. Syst. Evol. Microbiol.">
        <title>The Global Catalogue of Microorganisms (GCM) 10K type strain sequencing project: providing services to taxonomists for standard genome sequencing and annotation.</title>
        <authorList>
            <consortium name="The Broad Institute Genomics Platform"/>
            <consortium name="The Broad Institute Genome Sequencing Center for Infectious Disease"/>
            <person name="Wu L."/>
            <person name="Ma J."/>
        </authorList>
    </citation>
    <scope>NUCLEOTIDE SEQUENCE [LARGE SCALE GENOMIC DNA]</scope>
    <source>
        <strain evidence="12">CGMCC 1.18575</strain>
    </source>
</reference>
<dbReference type="InterPro" id="IPR050640">
    <property type="entry name" value="Bact_2-comp_sensor_kinase"/>
</dbReference>
<evidence type="ECO:0000256" key="9">
    <source>
        <dbReference type="SAM" id="Phobius"/>
    </source>
</evidence>
<evidence type="ECO:0000256" key="8">
    <source>
        <dbReference type="ARBA" id="ARBA00023136"/>
    </source>
</evidence>
<keyword evidence="4 11" id="KW-0808">Transferase</keyword>
<dbReference type="Gene3D" id="1.10.8.500">
    <property type="entry name" value="HAMP domain in histidine kinase"/>
    <property type="match status" value="1"/>
</dbReference>
<dbReference type="CDD" id="cd18773">
    <property type="entry name" value="PDC1_HK_sensor"/>
    <property type="match status" value="1"/>
</dbReference>
<dbReference type="InterPro" id="IPR010559">
    <property type="entry name" value="Sig_transdc_His_kin_internal"/>
</dbReference>
<dbReference type="InterPro" id="IPR036890">
    <property type="entry name" value="HATPase_C_sf"/>
</dbReference>
<name>A0ABW0HTP0_9BACL</name>
<dbReference type="InterPro" id="IPR003660">
    <property type="entry name" value="HAMP_dom"/>
</dbReference>
<evidence type="ECO:0000256" key="7">
    <source>
        <dbReference type="ARBA" id="ARBA00022989"/>
    </source>
</evidence>
<dbReference type="PANTHER" id="PTHR34220">
    <property type="entry name" value="SENSOR HISTIDINE KINASE YPDA"/>
    <property type="match status" value="1"/>
</dbReference>
<dbReference type="RefSeq" id="WP_378132878.1">
    <property type="nucleotide sequence ID" value="NZ_JBHSMI010000023.1"/>
</dbReference>
<dbReference type="Pfam" id="PF06580">
    <property type="entry name" value="His_kinase"/>
    <property type="match status" value="1"/>
</dbReference>
<sequence>MKTKLRIASFHNWNLNAKLISIYSLTIFIPVAIVTLISFSHYNANLQNKVGEYGLNLTDQVSKNLDTYIQQIDRLSLTFYLDVWDNLELNPDRNNPMDILREKTTVNRALTSILVVLPYSDIVGAYWIKDGEVLYSQYGNGKAVDHGNFAQQEWYREVVKRDGKGVLVPPYPSGIPAPNEIVFSYARSIINVKNRQPYGVLLFDFSMKGLESVVQDMKSKSAGTMIILDDKDQIVYHPDASLFRSVFPLKVNQSYGYYKDVVYGKKVMVHYVRSPVTGWTVVNMIETKQLADELAILRNLLFSYTGVMLLVSTVLFALLTFTIIKPLKEMKRLMRRVEVGDYDVQFNVRSADEMNRLGHSFNVMVAQIRELVNKVLRMKIHQQQAEVQVLRSQINPHFLYNTLESIHMKAEMNEDYEVADMVAMLGKLFRLSLRQTAERIPLFQELEYVKVFMGLQSVRYRKMNYEVDIDPAFLPLPTLPWIIQPLVENAIIHGLSPNKGAGTIRVSARQEEGDLIIEVADDGVGLSESRLAWIRSILKAPDSEETGDHIGINNVHRRIQHYYGQNYGLRLSNRAEGGTIAEIRIRVDEEAKDDA</sequence>
<dbReference type="Gene3D" id="3.30.565.10">
    <property type="entry name" value="Histidine kinase-like ATPase, C-terminal domain"/>
    <property type="match status" value="1"/>
</dbReference>
<dbReference type="PROSITE" id="PS50885">
    <property type="entry name" value="HAMP"/>
    <property type="match status" value="1"/>
</dbReference>
<organism evidence="11 12">
    <name type="scientific">Cohnella soli</name>
    <dbReference type="NCBI Taxonomy" id="425005"/>
    <lineage>
        <taxon>Bacteria</taxon>
        <taxon>Bacillati</taxon>
        <taxon>Bacillota</taxon>
        <taxon>Bacilli</taxon>
        <taxon>Bacillales</taxon>
        <taxon>Paenibacillaceae</taxon>
        <taxon>Cohnella</taxon>
    </lineage>
</organism>
<evidence type="ECO:0000313" key="11">
    <source>
        <dbReference type="EMBL" id="MFC5403487.1"/>
    </source>
</evidence>
<dbReference type="EMBL" id="JBHSMI010000023">
    <property type="protein sequence ID" value="MFC5403487.1"/>
    <property type="molecule type" value="Genomic_DNA"/>
</dbReference>
<keyword evidence="12" id="KW-1185">Reference proteome</keyword>
<protein>
    <submittedName>
        <fullName evidence="11">Sensor histidine kinase</fullName>
        <ecNumber evidence="11">2.7.13.3</ecNumber>
    </submittedName>
</protein>
<evidence type="ECO:0000256" key="3">
    <source>
        <dbReference type="ARBA" id="ARBA00022553"/>
    </source>
</evidence>
<keyword evidence="5 9" id="KW-0812">Transmembrane</keyword>
<accession>A0ABW0HTP0</accession>
<dbReference type="InterPro" id="IPR003594">
    <property type="entry name" value="HATPase_dom"/>
</dbReference>